<dbReference type="CDD" id="cd04184">
    <property type="entry name" value="GT2_RfbC_Mx_like"/>
    <property type="match status" value="1"/>
</dbReference>
<organism evidence="2 3">
    <name type="scientific">Clostridium cibarium</name>
    <dbReference type="NCBI Taxonomy" id="2762247"/>
    <lineage>
        <taxon>Bacteria</taxon>
        <taxon>Bacillati</taxon>
        <taxon>Bacillota</taxon>
        <taxon>Clostridia</taxon>
        <taxon>Eubacteriales</taxon>
        <taxon>Clostridiaceae</taxon>
        <taxon>Clostridium</taxon>
    </lineage>
</organism>
<feature type="domain" description="Glycosyltransferase 2-like" evidence="1">
    <location>
        <begin position="250"/>
        <end position="411"/>
    </location>
</feature>
<dbReference type="EMBL" id="JACSRA010000003">
    <property type="protein sequence ID" value="MBD7910216.1"/>
    <property type="molecule type" value="Genomic_DNA"/>
</dbReference>
<dbReference type="Pfam" id="PF00535">
    <property type="entry name" value="Glycos_transf_2"/>
    <property type="match status" value="2"/>
</dbReference>
<evidence type="ECO:0000313" key="3">
    <source>
        <dbReference type="Proteomes" id="UP000627781"/>
    </source>
</evidence>
<evidence type="ECO:0000313" key="2">
    <source>
        <dbReference type="EMBL" id="MBD7910216.1"/>
    </source>
</evidence>
<dbReference type="Proteomes" id="UP000627781">
    <property type="component" value="Unassembled WGS sequence"/>
</dbReference>
<name>A0ABR8PPX0_9CLOT</name>
<accession>A0ABR8PPX0</accession>
<dbReference type="PANTHER" id="PTHR43685">
    <property type="entry name" value="GLYCOSYLTRANSFERASE"/>
    <property type="match status" value="1"/>
</dbReference>
<dbReference type="RefSeq" id="WP_191767634.1">
    <property type="nucleotide sequence ID" value="NZ_JACSRA010000003.1"/>
</dbReference>
<dbReference type="Gene3D" id="3.90.550.10">
    <property type="entry name" value="Spore Coat Polysaccharide Biosynthesis Protein SpsA, Chain A"/>
    <property type="match status" value="2"/>
</dbReference>
<protein>
    <submittedName>
        <fullName evidence="2">Glycosyltransferase family 2 protein</fullName>
    </submittedName>
</protein>
<keyword evidence="3" id="KW-1185">Reference proteome</keyword>
<comment type="caution">
    <text evidence="2">The sequence shown here is derived from an EMBL/GenBank/DDBJ whole genome shotgun (WGS) entry which is preliminary data.</text>
</comment>
<dbReference type="InterPro" id="IPR050834">
    <property type="entry name" value="Glycosyltransf_2"/>
</dbReference>
<feature type="domain" description="Glycosyltransferase 2-like" evidence="1">
    <location>
        <begin position="507"/>
        <end position="686"/>
    </location>
</feature>
<proteinExistence type="predicted"/>
<dbReference type="InterPro" id="IPR029044">
    <property type="entry name" value="Nucleotide-diphossugar_trans"/>
</dbReference>
<dbReference type="InterPro" id="IPR001173">
    <property type="entry name" value="Glyco_trans_2-like"/>
</dbReference>
<gene>
    <name evidence="2" type="ORF">H9661_02495</name>
</gene>
<evidence type="ECO:0000259" key="1">
    <source>
        <dbReference type="Pfam" id="PF00535"/>
    </source>
</evidence>
<dbReference type="CDD" id="cd04186">
    <property type="entry name" value="GT_2_like_c"/>
    <property type="match status" value="1"/>
</dbReference>
<sequence length="778" mass="90418">MNEDKLLDVVRIGGDPVNSIEITSGKVHELKYRSNEYNIRKLMIFLSNVNDFKGLIKVDIFEDEYGSLVGEQILQHVEEGWNELEFSSARGVFEENLTIKIYLKEGDRVLLGTDKYDNVCMRLFCDKVDREMALELDKAVKDLRKIYNSSGWRGLVRVYRGRDIFLNFFRGIKKIGPLCVVVIKNLNVSNFNRAKDFIKENGFKSFVFKALRKLKGDRLDYKFWIDQHVISEAELESQKSYVFEYEPLISILIPTYKTPKHLLIETIDSVLKQSYRNWELCIADGASELEYINQMLDSYAEKDDRIKVKYLDENKGIAGNTQECYYMATGDYIGLFDHDDLLEPNALFEIVKAVNEDKTIDFIYTDEDKINEKSDYRFDPHFKQDYAVDTFRSYNYICHFSVFRKDLMDKISGFRDGFNGSQDYDIILRATEQAKNIHHIPKILYSWRVHSGSTAGNPRNKMYCYDSAKKAIDEELVRKGIKGKTRDGKYIGTYEVDYEIIGNPKVSILIPTKDHIEDLNRTIVSVIEKTDYKNYEIIVIENNSEQKDTFEYYKEIQEKYENIKVVTWEKGFNYSAINNYGAQFATGDFILLLNNDVEVINKEWLTKMIGLAQREDVGCVGAKLYYPDNTIQHGGIIVGLGGAAAHAHRCFKRKEYGYFLRLGITHNLSAVTGACLLVKKSVFDEVGGLDETFEVAYNDVDFCLRVLKTGRVNAWTPYAELYHYESKSRGKEDTEEKAARFKGEFDRFRERYSDFLEKGDPYYNVNLTLDKEDFTLRY</sequence>
<reference evidence="2 3" key="1">
    <citation type="submission" date="2020-08" db="EMBL/GenBank/DDBJ databases">
        <title>A Genomic Blueprint of the Chicken Gut Microbiome.</title>
        <authorList>
            <person name="Gilroy R."/>
            <person name="Ravi A."/>
            <person name="Getino M."/>
            <person name="Pursley I."/>
            <person name="Horton D.L."/>
            <person name="Alikhan N.-F."/>
            <person name="Baker D."/>
            <person name="Gharbi K."/>
            <person name="Hall N."/>
            <person name="Watson M."/>
            <person name="Adriaenssens E.M."/>
            <person name="Foster-Nyarko E."/>
            <person name="Jarju S."/>
            <person name="Secka A."/>
            <person name="Antonio M."/>
            <person name="Oren A."/>
            <person name="Chaudhuri R."/>
            <person name="La Ragione R.M."/>
            <person name="Hildebrand F."/>
            <person name="Pallen M.J."/>
        </authorList>
    </citation>
    <scope>NUCLEOTIDE SEQUENCE [LARGE SCALE GENOMIC DNA]</scope>
    <source>
        <strain evidence="2 3">Sa3CVN1</strain>
    </source>
</reference>
<dbReference type="PANTHER" id="PTHR43685:SF2">
    <property type="entry name" value="GLYCOSYLTRANSFERASE 2-LIKE DOMAIN-CONTAINING PROTEIN"/>
    <property type="match status" value="1"/>
</dbReference>
<dbReference type="SUPFAM" id="SSF53448">
    <property type="entry name" value="Nucleotide-diphospho-sugar transferases"/>
    <property type="match status" value="2"/>
</dbReference>